<comment type="similarity">
    <text evidence="2">Belongs to the PMEI family.</text>
</comment>
<dbReference type="OMA" id="IDTCEEA"/>
<dbReference type="Proteomes" id="UP000091857">
    <property type="component" value="Chromosome 1"/>
</dbReference>
<dbReference type="InterPro" id="IPR051955">
    <property type="entry name" value="PME_Inhibitor"/>
</dbReference>
<protein>
    <recommendedName>
        <fullName evidence="5">Pectinesterase inhibitor domain-containing protein</fullName>
    </recommendedName>
</protein>
<feature type="chain" id="PRO_5012835881" description="Pectinesterase inhibitor domain-containing protein" evidence="4">
    <location>
        <begin position="25"/>
        <end position="230"/>
    </location>
</feature>
<dbReference type="STRING" id="3983.A0A2C9WPT2"/>
<comment type="caution">
    <text evidence="6">The sequence shown here is derived from an EMBL/GenBank/DDBJ whole genome shotgun (WGS) entry which is preliminary data.</text>
</comment>
<organism evidence="6 7">
    <name type="scientific">Manihot esculenta</name>
    <name type="common">Cassava</name>
    <name type="synonym">Jatropha manihot</name>
    <dbReference type="NCBI Taxonomy" id="3983"/>
    <lineage>
        <taxon>Eukaryota</taxon>
        <taxon>Viridiplantae</taxon>
        <taxon>Streptophyta</taxon>
        <taxon>Embryophyta</taxon>
        <taxon>Tracheophyta</taxon>
        <taxon>Spermatophyta</taxon>
        <taxon>Magnoliopsida</taxon>
        <taxon>eudicotyledons</taxon>
        <taxon>Gunneridae</taxon>
        <taxon>Pentapetalae</taxon>
        <taxon>rosids</taxon>
        <taxon>fabids</taxon>
        <taxon>Malpighiales</taxon>
        <taxon>Euphorbiaceae</taxon>
        <taxon>Crotonoideae</taxon>
        <taxon>Manihoteae</taxon>
        <taxon>Manihot</taxon>
    </lineage>
</organism>
<dbReference type="NCBIfam" id="TIGR01614">
    <property type="entry name" value="PME_inhib"/>
    <property type="match status" value="1"/>
</dbReference>
<proteinExistence type="inferred from homology"/>
<dbReference type="PANTHER" id="PTHR31080">
    <property type="entry name" value="PECTINESTERASE INHIBITOR-LIKE"/>
    <property type="match status" value="1"/>
</dbReference>
<feature type="domain" description="Pectinesterase inhibitor" evidence="5">
    <location>
        <begin position="78"/>
        <end position="224"/>
    </location>
</feature>
<name>A0A2C9WPT2_MANES</name>
<dbReference type="GO" id="GO:0030599">
    <property type="term" value="F:pectinesterase activity"/>
    <property type="evidence" value="ECO:0000318"/>
    <property type="project" value="GO_Central"/>
</dbReference>
<dbReference type="CDD" id="cd15800">
    <property type="entry name" value="PMEI-like_2"/>
    <property type="match status" value="1"/>
</dbReference>
<evidence type="ECO:0000256" key="3">
    <source>
        <dbReference type="SAM" id="MobiDB-lite"/>
    </source>
</evidence>
<feature type="compositionally biased region" description="Low complexity" evidence="3">
    <location>
        <begin position="30"/>
        <end position="41"/>
    </location>
</feature>
<dbReference type="AlphaFoldDB" id="A0A2C9WPT2"/>
<dbReference type="FunFam" id="1.20.140.40:FF:000003">
    <property type="entry name" value="Invertase/pectin methylesterase inhibitor family protein"/>
    <property type="match status" value="1"/>
</dbReference>
<sequence>MMGLNKFVLLLLISFSFISSFVIGGKDDSPSPSSYSILDSMSSDEDSPSPTASPSSAPSQSEDDGLPLLFPTDKPSSDGSPVLKKVCSSTDHPEECVSSVSLLKEGDSDPVAVLKTEMDALRQGFKKAIAQATKLNNDPSVSEEVKGCLDTCLEIYDSGLYDLDDAAEAIASHDVDKLKTVLSATVSDIDTCEEAFEEEGLEGDSPMKEYDAELSKLASNNLAIASSMIR</sequence>
<evidence type="ECO:0000313" key="6">
    <source>
        <dbReference type="EMBL" id="OAY61934.1"/>
    </source>
</evidence>
<dbReference type="GO" id="GO:0046910">
    <property type="term" value="F:pectinesterase inhibitor activity"/>
    <property type="evidence" value="ECO:0000318"/>
    <property type="project" value="GO_Central"/>
</dbReference>
<evidence type="ECO:0000259" key="5">
    <source>
        <dbReference type="SMART" id="SM00856"/>
    </source>
</evidence>
<dbReference type="EMBL" id="CM004387">
    <property type="protein sequence ID" value="OAY61934.1"/>
    <property type="molecule type" value="Genomic_DNA"/>
</dbReference>
<dbReference type="Gramene" id="Manes.01G228700.1.v8.1">
    <property type="protein sequence ID" value="Manes.01G228700.1.v8.1.CDS.1"/>
    <property type="gene ID" value="Manes.01G228700.v8.1"/>
</dbReference>
<evidence type="ECO:0000256" key="2">
    <source>
        <dbReference type="ARBA" id="ARBA00038471"/>
    </source>
</evidence>
<gene>
    <name evidence="6" type="ORF">MANES_01G228700v8</name>
</gene>
<evidence type="ECO:0000313" key="7">
    <source>
        <dbReference type="Proteomes" id="UP000091857"/>
    </source>
</evidence>
<accession>A0A2C9WPT2</accession>
<dbReference type="SUPFAM" id="SSF101148">
    <property type="entry name" value="Plant invertase/pectin methylesterase inhibitor"/>
    <property type="match status" value="1"/>
</dbReference>
<dbReference type="Pfam" id="PF04043">
    <property type="entry name" value="PMEI"/>
    <property type="match status" value="1"/>
</dbReference>
<dbReference type="Gene3D" id="1.20.140.40">
    <property type="entry name" value="Invertase/pectin methylesterase inhibitor family protein"/>
    <property type="match status" value="1"/>
</dbReference>
<keyword evidence="7" id="KW-1185">Reference proteome</keyword>
<feature type="signal peptide" evidence="4">
    <location>
        <begin position="1"/>
        <end position="24"/>
    </location>
</feature>
<dbReference type="InterPro" id="IPR006501">
    <property type="entry name" value="Pectinesterase_inhib_dom"/>
</dbReference>
<reference evidence="7" key="1">
    <citation type="journal article" date="2016" name="Nat. Biotechnol.">
        <title>Sequencing wild and cultivated cassava and related species reveals extensive interspecific hybridization and genetic diversity.</title>
        <authorList>
            <person name="Bredeson J.V."/>
            <person name="Lyons J.B."/>
            <person name="Prochnik S.E."/>
            <person name="Wu G.A."/>
            <person name="Ha C.M."/>
            <person name="Edsinger-Gonzales E."/>
            <person name="Grimwood J."/>
            <person name="Schmutz J."/>
            <person name="Rabbi I.Y."/>
            <person name="Egesi C."/>
            <person name="Nauluvula P."/>
            <person name="Lebot V."/>
            <person name="Ndunguru J."/>
            <person name="Mkamilo G."/>
            <person name="Bart R.S."/>
            <person name="Setter T.L."/>
            <person name="Gleadow R.M."/>
            <person name="Kulakow P."/>
            <person name="Ferguson M.E."/>
            <person name="Rounsley S."/>
            <person name="Rokhsar D.S."/>
        </authorList>
    </citation>
    <scope>NUCLEOTIDE SEQUENCE [LARGE SCALE GENOMIC DNA]</scope>
    <source>
        <strain evidence="7">cv. AM560-2</strain>
    </source>
</reference>
<keyword evidence="1 4" id="KW-0732">Signal</keyword>
<dbReference type="PANTHER" id="PTHR31080:SF107">
    <property type="entry name" value="PECTINESTERASE INHIBITOR DOMAIN-CONTAINING PROTEIN"/>
    <property type="match status" value="1"/>
</dbReference>
<dbReference type="SMART" id="SM00856">
    <property type="entry name" value="PMEI"/>
    <property type="match status" value="1"/>
</dbReference>
<feature type="compositionally biased region" description="Low complexity" evidence="3">
    <location>
        <begin position="48"/>
        <end position="60"/>
    </location>
</feature>
<dbReference type="InterPro" id="IPR035513">
    <property type="entry name" value="Invertase/methylesterase_inhib"/>
</dbReference>
<evidence type="ECO:0000256" key="4">
    <source>
        <dbReference type="SAM" id="SignalP"/>
    </source>
</evidence>
<evidence type="ECO:0000256" key="1">
    <source>
        <dbReference type="ARBA" id="ARBA00022729"/>
    </source>
</evidence>
<feature type="region of interest" description="Disordered" evidence="3">
    <location>
        <begin position="27"/>
        <end position="87"/>
    </location>
</feature>